<feature type="domain" description="Teneurin-like YD-shell" evidence="2">
    <location>
        <begin position="781"/>
        <end position="1037"/>
    </location>
</feature>
<dbReference type="NCBIfam" id="TIGR03696">
    <property type="entry name" value="Rhs_assc_core"/>
    <property type="match status" value="1"/>
</dbReference>
<evidence type="ECO:0000256" key="1">
    <source>
        <dbReference type="ARBA" id="ARBA00022737"/>
    </source>
</evidence>
<protein>
    <submittedName>
        <fullName evidence="3">RHS repeat protein</fullName>
    </submittedName>
</protein>
<dbReference type="Proteomes" id="UP000654482">
    <property type="component" value="Unassembled WGS sequence"/>
</dbReference>
<dbReference type="SUPFAM" id="SSF69322">
    <property type="entry name" value="Tricorn protease domain 2"/>
    <property type="match status" value="1"/>
</dbReference>
<sequence length="1425" mass="157965">MIDREGNRTEYFYEEPTRPHYLTRIEDPLGRNGIRTEYDETTGRLARLLDVNGEAVELTYDPDNSIQTVSDIYGNDTTYIYDSRGNVLTEIDPAGLRTERTYDDRDNVRTETMITDESGPEGWTTTYTYDEENNLLTETDPLGRITINTYGQYGRLLTETDPLGNTTTYDYDSRGNLLSSTDAAGNVTEYRYDFQGNLRILTAGENATHFDYYSDGNVRDIADPDGNTGNYTYTPNGDLQRETIIVQTPDGPQEIVTEWTYDSEGRIASITQGDNTTEYRYDSNGNQTAVITGESRTDYIYNEKGQLVTTVYPDETPDNDQDNPRTVTLYDRGGRERATLDRDGRVTYYEYDAAGRLTATIYPDEATNQVEQLLSAMTFLNGYVPPSSEMGEVDWTQVVYPDVAPAYLASRPHASTEYTKDGRIKAEIDEQGNRIEYQYDAIGRQTEIRYDDNNSIAYTYDSAGNRRSETYYAEGTTWSNTYDALGQLTASTDPNGQTTRYEYNDSGQLAAVVNPLNGRTEYQYDSNGNLTSIKDALNQVTRYEYDPQGRPAKTTLADGKVSTTTYDDDNNAITVTDFNGDSIRYVYDESGELQRKELLSEGTSVTYAYNDTERTETITSSRGTTVYRYDELGNLISRTDPEGPYGSSGTSIEYTYEEGNLTSVSTPNRTVGYAYNDDGTLSSVTTPQGTTTYTYDSEGNLERVEFPNNVVETRTYDPLGRLDLVRTVRINPDTGAEEEVISSFDYDTDNAGNRLEVQEEDGRRVEYDYDELNRVREERIIDPVNGNRTITYTYDAVGNLDYKSDSVEGDTDYAYNNRNQLISSVSNGTTTTYSYDDNGNLITRNGGSTSIVYDWENDGENRLAGVTINDGSETTTIEYEYNEQGIRTSKTVNGVETNYLIDELRPYAQVVEEYDALGNPVASYSYGLDLISQQRGDVSSFYHTDGLGSTRALTDTLGGVTQTYSYDAYGNLITGSVGENPYLFAGEQRDIETGLDYLRARYYDPTLGRFVSADAYSGTLNDPMSLHKYQYAHANPVVNTDPSGYLTSLQEFAAVTAISSIATGLGITTLGAAGTLIGGGSLSDAAAKYDQFFAGFADIMSFGGSTKLRKKMYGGTATRSHRGLFFNLGRFIGGITGFSAGLAAPTALGGTTWGQKALLGYDLFGSGLGSYLSTKKFKEGQGTAWDLLAYLPLFTYAGGLGLDWIATRGIIGADLAGSSELAAQVPATGLDPNKFIQLRQQIQAAENWITKKARWWAELRDYMIFYRGQGNSSRNLKRPILSSIARTEGLEASHDLVRRMRAEGLTDEQIANFTARWHDEVVPPIGIPESLSGLRLGASGIPATPNPGVATAFAKSDDGATLVLRLPRETPTRASKPWPELAFEEEYIILHQIPNSNKVKVIPAKEIAPIRLNNETGKIVIGYRD</sequence>
<dbReference type="InterPro" id="IPR050708">
    <property type="entry name" value="T6SS_VgrG/RHS"/>
</dbReference>
<organism evidence="3 4">
    <name type="scientific">Lusitaniella coriacea LEGE 07157</name>
    <dbReference type="NCBI Taxonomy" id="945747"/>
    <lineage>
        <taxon>Bacteria</taxon>
        <taxon>Bacillati</taxon>
        <taxon>Cyanobacteriota</taxon>
        <taxon>Cyanophyceae</taxon>
        <taxon>Spirulinales</taxon>
        <taxon>Lusitaniellaceae</taxon>
        <taxon>Lusitaniella</taxon>
    </lineage>
</organism>
<keyword evidence="4" id="KW-1185">Reference proteome</keyword>
<accession>A0A8J7J3X3</accession>
<keyword evidence="1" id="KW-0677">Repeat</keyword>
<dbReference type="InterPro" id="IPR006530">
    <property type="entry name" value="YD"/>
</dbReference>
<evidence type="ECO:0000313" key="4">
    <source>
        <dbReference type="Proteomes" id="UP000654482"/>
    </source>
</evidence>
<dbReference type="PANTHER" id="PTHR32305:SF17">
    <property type="entry name" value="TRNA NUCLEASE WAPA"/>
    <property type="match status" value="1"/>
</dbReference>
<dbReference type="PANTHER" id="PTHR32305">
    <property type="match status" value="1"/>
</dbReference>
<dbReference type="EMBL" id="JADEWZ010000022">
    <property type="protein sequence ID" value="MBE9117229.1"/>
    <property type="molecule type" value="Genomic_DNA"/>
</dbReference>
<name>A0A8J7J3X3_9CYAN</name>
<dbReference type="RefSeq" id="WP_194030318.1">
    <property type="nucleotide sequence ID" value="NZ_JADEWZ010000022.1"/>
</dbReference>
<gene>
    <name evidence="3" type="ORF">IQ249_15115</name>
</gene>
<proteinExistence type="predicted"/>
<dbReference type="Gene3D" id="2.180.10.10">
    <property type="entry name" value="RHS repeat-associated core"/>
    <property type="match status" value="4"/>
</dbReference>
<evidence type="ECO:0000313" key="3">
    <source>
        <dbReference type="EMBL" id="MBE9117229.1"/>
    </source>
</evidence>
<reference evidence="3" key="1">
    <citation type="submission" date="2020-10" db="EMBL/GenBank/DDBJ databases">
        <authorList>
            <person name="Castelo-Branco R."/>
            <person name="Eusebio N."/>
            <person name="Adriana R."/>
            <person name="Vieira A."/>
            <person name="Brugerolle De Fraissinette N."/>
            <person name="Rezende De Castro R."/>
            <person name="Schneider M.P."/>
            <person name="Vasconcelos V."/>
            <person name="Leao P.N."/>
        </authorList>
    </citation>
    <scope>NUCLEOTIDE SEQUENCE</scope>
    <source>
        <strain evidence="3">LEGE 07157</strain>
    </source>
</reference>
<comment type="caution">
    <text evidence="3">The sequence shown here is derived from an EMBL/GenBank/DDBJ whole genome shotgun (WGS) entry which is preliminary data.</text>
</comment>
<evidence type="ECO:0000259" key="2">
    <source>
        <dbReference type="Pfam" id="PF25023"/>
    </source>
</evidence>
<dbReference type="InterPro" id="IPR056823">
    <property type="entry name" value="TEN-like_YD-shell"/>
</dbReference>
<dbReference type="Pfam" id="PF05593">
    <property type="entry name" value="RHS_repeat"/>
    <property type="match status" value="4"/>
</dbReference>
<feature type="domain" description="Teneurin-like YD-shell" evidence="2">
    <location>
        <begin position="651"/>
        <end position="778"/>
    </location>
</feature>
<dbReference type="NCBIfam" id="TIGR01643">
    <property type="entry name" value="YD_repeat_2x"/>
    <property type="match status" value="12"/>
</dbReference>
<dbReference type="InterPro" id="IPR022385">
    <property type="entry name" value="Rhs_assc_core"/>
</dbReference>
<dbReference type="InterPro" id="IPR031325">
    <property type="entry name" value="RHS_repeat"/>
</dbReference>
<dbReference type="Pfam" id="PF25023">
    <property type="entry name" value="TEN_YD-shell"/>
    <property type="match status" value="3"/>
</dbReference>
<feature type="domain" description="Teneurin-like YD-shell" evidence="2">
    <location>
        <begin position="109"/>
        <end position="310"/>
    </location>
</feature>